<gene>
    <name evidence="2" type="ORF">PRK78_001359</name>
</gene>
<accession>A0AAF0DD64</accession>
<evidence type="ECO:0000256" key="1">
    <source>
        <dbReference type="SAM" id="Phobius"/>
    </source>
</evidence>
<dbReference type="EMBL" id="CP120627">
    <property type="protein sequence ID" value="WEW55924.1"/>
    <property type="molecule type" value="Genomic_DNA"/>
</dbReference>
<name>A0AAF0DD64_9EURO</name>
<sequence>MDALGALFSLMALEAYIQLPKDHLMYLEGFFTLLLGLELGIFGSHLIWRSLHRGLLREAKANGMTIDELLEAKKKTAAPSSIAKGKDKI</sequence>
<keyword evidence="1" id="KW-0812">Transmembrane</keyword>
<dbReference type="AlphaFoldDB" id="A0AAF0DD64"/>
<reference evidence="2" key="1">
    <citation type="submission" date="2023-03" db="EMBL/GenBank/DDBJ databases">
        <title>Emydomyces testavorans Genome Sequence.</title>
        <authorList>
            <person name="Hoyer L."/>
        </authorList>
    </citation>
    <scope>NUCLEOTIDE SEQUENCE</scope>
    <source>
        <strain evidence="2">16-2883</strain>
    </source>
</reference>
<keyword evidence="1" id="KW-0472">Membrane</keyword>
<proteinExistence type="predicted"/>
<dbReference type="Proteomes" id="UP001219355">
    <property type="component" value="Chromosome 1"/>
</dbReference>
<organism evidence="2 3">
    <name type="scientific">Emydomyces testavorans</name>
    <dbReference type="NCBI Taxonomy" id="2070801"/>
    <lineage>
        <taxon>Eukaryota</taxon>
        <taxon>Fungi</taxon>
        <taxon>Dikarya</taxon>
        <taxon>Ascomycota</taxon>
        <taxon>Pezizomycotina</taxon>
        <taxon>Eurotiomycetes</taxon>
        <taxon>Eurotiomycetidae</taxon>
        <taxon>Onygenales</taxon>
        <taxon>Nannizziopsiaceae</taxon>
        <taxon>Emydomyces</taxon>
    </lineage>
</organism>
<evidence type="ECO:0000313" key="2">
    <source>
        <dbReference type="EMBL" id="WEW55924.1"/>
    </source>
</evidence>
<keyword evidence="1" id="KW-1133">Transmembrane helix</keyword>
<keyword evidence="3" id="KW-1185">Reference proteome</keyword>
<protein>
    <submittedName>
        <fullName evidence="2">Uncharacterized protein</fullName>
    </submittedName>
</protein>
<evidence type="ECO:0000313" key="3">
    <source>
        <dbReference type="Proteomes" id="UP001219355"/>
    </source>
</evidence>
<feature type="transmembrane region" description="Helical" evidence="1">
    <location>
        <begin position="25"/>
        <end position="48"/>
    </location>
</feature>